<feature type="transmembrane region" description="Helical" evidence="7">
    <location>
        <begin position="320"/>
        <end position="340"/>
    </location>
</feature>
<organism evidence="9 10">
    <name type="scientific">Halorientalis pallida</name>
    <dbReference type="NCBI Taxonomy" id="2479928"/>
    <lineage>
        <taxon>Archaea</taxon>
        <taxon>Methanobacteriati</taxon>
        <taxon>Methanobacteriota</taxon>
        <taxon>Stenosarchaea group</taxon>
        <taxon>Halobacteria</taxon>
        <taxon>Halobacteriales</taxon>
        <taxon>Haloarculaceae</taxon>
        <taxon>Halorientalis</taxon>
    </lineage>
</organism>
<feature type="transmembrane region" description="Helical" evidence="7">
    <location>
        <begin position="130"/>
        <end position="151"/>
    </location>
</feature>
<comment type="caution">
    <text evidence="9">The sequence shown here is derived from an EMBL/GenBank/DDBJ whole genome shotgun (WGS) entry which is preliminary data.</text>
</comment>
<keyword evidence="5 7" id="KW-0472">Membrane</keyword>
<name>A0A498L0B9_9EURY</name>
<evidence type="ECO:0000259" key="8">
    <source>
        <dbReference type="Pfam" id="PF00482"/>
    </source>
</evidence>
<reference evidence="9 10" key="1">
    <citation type="submission" date="2019-01" db="EMBL/GenBank/DDBJ databases">
        <title>Halorientalis sp. F13-25 a new haloarchaeum isolated from hypersaline water.</title>
        <authorList>
            <person name="Ana D.-V."/>
            <person name="Cristina S.-P."/>
            <person name="Antonio V."/>
        </authorList>
    </citation>
    <scope>NUCLEOTIDE SEQUENCE [LARGE SCALE GENOMIC DNA]</scope>
    <source>
        <strain evidence="9 10">F13-25</strain>
    </source>
</reference>
<comment type="subcellular location">
    <subcellularLocation>
        <location evidence="1">Cell membrane</location>
        <topology evidence="1">Multi-pass membrane protein</topology>
    </subcellularLocation>
</comment>
<feature type="transmembrane region" description="Helical" evidence="7">
    <location>
        <begin position="467"/>
        <end position="488"/>
    </location>
</feature>
<sequence length="714" mass="78226">MAERTRDPATPVQAETTEADSRQFPPVGRRGTADAERIRAEFGRVRAYFKQRPAQYRDLQRALNQARSGVGYDVYLERTAYYAILTAVAGGLFGVFLTLLLSNLGVIAGIRNPLAFDGGLVRFVGRNRSLAFGAAVTLVLAVLSGGAVWYARAAYPRYIAGNRRRNIDVTLPHAITFLYALSHGGMSLLETMRGLAEAQDSYGEVANEFDMIVRDVDLFGNDLYTAIRNARNVTPSDNLEGFFDDLLAVLDAGGDVTAFFQDETDTYLEDAREQQGNFVSTLELLSEVFVVGFVAAPLFLVVILLVISLLGGATLGQLTLLIYAILPLGMIAFLVVIDVLSTPYRVPRTELEAEPGIGGDRFGRLAAAVVRDAVADLLDWLGVLSRSVPDEATLPASDRQAYRTQQYRRTRRRQEFRKRLSDPFAFVRRSPLWSLLFTVPLALVVVGVSLATGIVESTPTAFLAEPVTTTTLLFVVPLLIVAIPLSVFHELKARRETDFARRFPDTLNVLSGANRMGIEFTDALAMVGQWSRGPLATELRMVRNDIRWHYDTRAALLGLANRVQAPSLSRTLKLVAEGTRSSSDVARVLAVAADDARERFKIERRRRQDLSAYTTVVVVGFLVYMLVIVLLDTSYLQPIADTPSVPEPEGVTGTPVSVVNLPVEAYRALFFHSALIQATGVGLIAGKLSRDSVLSGLKYGIALIALTLVTFALL</sequence>
<dbReference type="GO" id="GO:0005886">
    <property type="term" value="C:plasma membrane"/>
    <property type="evidence" value="ECO:0007669"/>
    <property type="project" value="UniProtKB-SubCell"/>
</dbReference>
<feature type="transmembrane region" description="Helical" evidence="7">
    <location>
        <begin position="610"/>
        <end position="631"/>
    </location>
</feature>
<evidence type="ECO:0000256" key="3">
    <source>
        <dbReference type="ARBA" id="ARBA00022692"/>
    </source>
</evidence>
<proteinExistence type="predicted"/>
<feature type="region of interest" description="Disordered" evidence="6">
    <location>
        <begin position="1"/>
        <end position="33"/>
    </location>
</feature>
<feature type="domain" description="Type II secretion system protein GspF" evidence="8">
    <location>
        <begin position="507"/>
        <end position="630"/>
    </location>
</feature>
<dbReference type="OrthoDB" id="12374at2157"/>
<keyword evidence="3 7" id="KW-0812">Transmembrane</keyword>
<dbReference type="Pfam" id="PF00482">
    <property type="entry name" value="T2SSF"/>
    <property type="match status" value="2"/>
</dbReference>
<dbReference type="PANTHER" id="PTHR35402">
    <property type="entry name" value="INTEGRAL MEMBRANE PROTEIN-RELATED"/>
    <property type="match status" value="1"/>
</dbReference>
<evidence type="ECO:0000256" key="1">
    <source>
        <dbReference type="ARBA" id="ARBA00004651"/>
    </source>
</evidence>
<evidence type="ECO:0000256" key="4">
    <source>
        <dbReference type="ARBA" id="ARBA00022989"/>
    </source>
</evidence>
<dbReference type="InterPro" id="IPR018076">
    <property type="entry name" value="T2SS_GspF_dom"/>
</dbReference>
<dbReference type="RefSeq" id="WP_129067589.1">
    <property type="nucleotide sequence ID" value="NZ_RDFA01000001.1"/>
</dbReference>
<feature type="transmembrane region" description="Helical" evidence="7">
    <location>
        <begin position="288"/>
        <end position="314"/>
    </location>
</feature>
<feature type="transmembrane region" description="Helical" evidence="7">
    <location>
        <begin position="696"/>
        <end position="713"/>
    </location>
</feature>
<keyword evidence="10" id="KW-1185">Reference proteome</keyword>
<evidence type="ECO:0000256" key="7">
    <source>
        <dbReference type="SAM" id="Phobius"/>
    </source>
</evidence>
<dbReference type="AlphaFoldDB" id="A0A498L0B9"/>
<gene>
    <name evidence="9" type="ORF">EAF64_03610</name>
</gene>
<keyword evidence="4 7" id="KW-1133">Transmembrane helix</keyword>
<dbReference type="Proteomes" id="UP000289691">
    <property type="component" value="Unassembled WGS sequence"/>
</dbReference>
<feature type="domain" description="Type II secretion system protein GspF" evidence="8">
    <location>
        <begin position="175"/>
        <end position="303"/>
    </location>
</feature>
<dbReference type="InterPro" id="IPR056569">
    <property type="entry name" value="ArlJ-like"/>
</dbReference>
<evidence type="ECO:0000256" key="6">
    <source>
        <dbReference type="SAM" id="MobiDB-lite"/>
    </source>
</evidence>
<feature type="transmembrane region" description="Helical" evidence="7">
    <location>
        <begin position="80"/>
        <end position="110"/>
    </location>
</feature>
<keyword evidence="2" id="KW-1003">Cell membrane</keyword>
<dbReference type="EMBL" id="RDFA01000001">
    <property type="protein sequence ID" value="RXK51730.1"/>
    <property type="molecule type" value="Genomic_DNA"/>
</dbReference>
<evidence type="ECO:0000256" key="5">
    <source>
        <dbReference type="ARBA" id="ARBA00023136"/>
    </source>
</evidence>
<accession>A0A498L0B9</accession>
<feature type="transmembrane region" description="Helical" evidence="7">
    <location>
        <begin position="665"/>
        <end position="684"/>
    </location>
</feature>
<evidence type="ECO:0000313" key="9">
    <source>
        <dbReference type="EMBL" id="RXK51730.1"/>
    </source>
</evidence>
<evidence type="ECO:0000256" key="2">
    <source>
        <dbReference type="ARBA" id="ARBA00022475"/>
    </source>
</evidence>
<protein>
    <submittedName>
        <fullName evidence="9">Pilus assembly protein</fullName>
    </submittedName>
</protein>
<feature type="transmembrane region" description="Helical" evidence="7">
    <location>
        <begin position="432"/>
        <end position="455"/>
    </location>
</feature>
<evidence type="ECO:0000313" key="10">
    <source>
        <dbReference type="Proteomes" id="UP000289691"/>
    </source>
</evidence>
<dbReference type="PANTHER" id="PTHR35402:SF1">
    <property type="entry name" value="TYPE II SECRETION SYSTEM PROTEIN GSPF DOMAIN-CONTAINING PROTEIN"/>
    <property type="match status" value="1"/>
</dbReference>